<accession>A0ABV3JY16</accession>
<feature type="region of interest" description="Disordered" evidence="1">
    <location>
        <begin position="1"/>
        <end position="25"/>
    </location>
</feature>
<keyword evidence="2" id="KW-1133">Transmembrane helix</keyword>
<dbReference type="InterPro" id="IPR046672">
    <property type="entry name" value="DUF6542"/>
</dbReference>
<evidence type="ECO:0000259" key="3">
    <source>
        <dbReference type="Pfam" id="PF20177"/>
    </source>
</evidence>
<keyword evidence="5" id="KW-1185">Reference proteome</keyword>
<proteinExistence type="predicted"/>
<name>A0ABV3JY16_STRON</name>
<dbReference type="Pfam" id="PF20177">
    <property type="entry name" value="DUF6542"/>
    <property type="match status" value="1"/>
</dbReference>
<feature type="transmembrane region" description="Helical" evidence="2">
    <location>
        <begin position="77"/>
        <end position="95"/>
    </location>
</feature>
<evidence type="ECO:0000313" key="5">
    <source>
        <dbReference type="Proteomes" id="UP001552594"/>
    </source>
</evidence>
<keyword evidence="2" id="KW-0812">Transmembrane</keyword>
<keyword evidence="2" id="KW-0472">Membrane</keyword>
<feature type="domain" description="DUF6542" evidence="3">
    <location>
        <begin position="30"/>
        <end position="145"/>
    </location>
</feature>
<dbReference type="EMBL" id="JBFAUK010000010">
    <property type="protein sequence ID" value="MEV5507739.1"/>
    <property type="molecule type" value="Genomic_DNA"/>
</dbReference>
<gene>
    <name evidence="4" type="ORF">AB0L16_14865</name>
</gene>
<evidence type="ECO:0000256" key="2">
    <source>
        <dbReference type="SAM" id="Phobius"/>
    </source>
</evidence>
<organism evidence="4 5">
    <name type="scientific">Streptomyces orinoci</name>
    <name type="common">Streptoverticillium orinoci</name>
    <dbReference type="NCBI Taxonomy" id="67339"/>
    <lineage>
        <taxon>Bacteria</taxon>
        <taxon>Bacillati</taxon>
        <taxon>Actinomycetota</taxon>
        <taxon>Actinomycetes</taxon>
        <taxon>Kitasatosporales</taxon>
        <taxon>Streptomycetaceae</taxon>
        <taxon>Streptomyces</taxon>
    </lineage>
</organism>
<evidence type="ECO:0000313" key="4">
    <source>
        <dbReference type="EMBL" id="MEV5507739.1"/>
    </source>
</evidence>
<reference evidence="4 5" key="1">
    <citation type="submission" date="2024-06" db="EMBL/GenBank/DDBJ databases">
        <title>The Natural Products Discovery Center: Release of the First 8490 Sequenced Strains for Exploring Actinobacteria Biosynthetic Diversity.</title>
        <authorList>
            <person name="Kalkreuter E."/>
            <person name="Kautsar S.A."/>
            <person name="Yang D."/>
            <person name="Bader C.D."/>
            <person name="Teijaro C.N."/>
            <person name="Fluegel L."/>
            <person name="Davis C.M."/>
            <person name="Simpson J.R."/>
            <person name="Lauterbach L."/>
            <person name="Steele A.D."/>
            <person name="Gui C."/>
            <person name="Meng S."/>
            <person name="Li G."/>
            <person name="Viehrig K."/>
            <person name="Ye F."/>
            <person name="Su P."/>
            <person name="Kiefer A.F."/>
            <person name="Nichols A."/>
            <person name="Cepeda A.J."/>
            <person name="Yan W."/>
            <person name="Fan B."/>
            <person name="Jiang Y."/>
            <person name="Adhikari A."/>
            <person name="Zheng C.-J."/>
            <person name="Schuster L."/>
            <person name="Cowan T.M."/>
            <person name="Smanski M.J."/>
            <person name="Chevrette M.G."/>
            <person name="De Carvalho L.P.S."/>
            <person name="Shen B."/>
        </authorList>
    </citation>
    <scope>NUCLEOTIDE SEQUENCE [LARGE SCALE GENOMIC DNA]</scope>
    <source>
        <strain evidence="4 5">NPDC052347</strain>
    </source>
</reference>
<feature type="transmembrane region" description="Helical" evidence="2">
    <location>
        <begin position="115"/>
        <end position="139"/>
    </location>
</feature>
<protein>
    <submittedName>
        <fullName evidence="4">DUF6542 domain-containing protein</fullName>
    </submittedName>
</protein>
<feature type="transmembrane region" description="Helical" evidence="2">
    <location>
        <begin position="52"/>
        <end position="70"/>
    </location>
</feature>
<evidence type="ECO:0000256" key="1">
    <source>
        <dbReference type="SAM" id="MobiDB-lite"/>
    </source>
</evidence>
<comment type="caution">
    <text evidence="4">The sequence shown here is derived from an EMBL/GenBank/DDBJ whole genome shotgun (WGS) entry which is preliminary data.</text>
</comment>
<dbReference type="RefSeq" id="WP_109281712.1">
    <property type="nucleotide sequence ID" value="NZ_JBFAUK010000010.1"/>
</dbReference>
<dbReference type="Proteomes" id="UP001552594">
    <property type="component" value="Unassembled WGS sequence"/>
</dbReference>
<sequence>MSHRTPGPRGRAATGKGNRRARSRERGRRAPLLIALALPVAGAVLDELTGSALGLIFAVTAALGGALAAAVCSRSGAWWVAYAPPPLIALITVISEQAVGRTGSHGQGKGLTTGAVHWAIDAFPAMAAAEAALLAVLALRWYRSRQGANKGANKGAGAGKDAGVSE</sequence>